<sequence length="1127" mass="128273">MDVTYENWKHVPTAQKDLIREDIQTEFDIPEPSDSARTVLMILYMKSMTLATRNRPNFVRAAETLHGRGYEYLEKKLIDEKRKKKLEEAAQFGSTDTVIDPPSLIRQHVKWKLACTKKTGHIASEAAKEIADKIASQGSFVAHGHHDVLNAVIGRLEHPGRVRAAGAGITIKQYFGSAPRTSCTSSSMAPEDLQHLTQQIRDQLEDSITKKSQGLALPSELEVGPSVDRVSTKKSCVDPSGNNPDTGYSGKCGLYIKENPPRLVALGRVYEGSTIVYNIPLLHDQVKVGVEEVRDADTPIPVPTEEVKGAVGLVKPVDRPDHEVDDPLCLMTLIIPQLFLKPLQVKWDATLFGLFNEDFPLYIKHEDLFEIAHGGQCLSISVIQLWILYMTETSMRMGNTDVYGFLEPQFIQRFGQSQFESKSYIKNWMQNSKWDVHLGAYLNGAHRKMVAILPKENVVIWFCSLHNRLDNYLKGIINMLVLFFNTFALALPRQSSSSSFSYRFTNDVFLSFRGKDTRHSFTGNLYKALSERGINTFIDDKKLPRGDEITSALEKAIEESRIFIIVLSENYAWSSFCLNELDYILKFIKGKGLLVLPVFYKVDPSDVRNHTGSFGESLAYHEKKFKSTNNMEKLETWKMALNQVANLSGYHHFKHGEEYEYQFIQRIVELVSKRINRAPLHVADYPVGLESRIQEVKMLLDVGSDDVVHMVGIHGLGGIGKTTLAAAIYNSIADHFEALCFLENVRETSKTHGLQYLQRNLLSETVGEDELIGVKQGISIIQHRLQQKKVLLILDDVDKREQLQALVGRPDLFCPGSRVIITTRDKQLLACHGVKRTYEVNELNEEYALQLLSWKAFKLEKVNPCYKDVLNRAVTYSAGLPLALEVIGSNLSGRNIEQWRSTLDRYKRIPNKEIQEILKVSYDALEEDEQSVFLDISCCLKEYDLKEVQDILRAHYGHCMEHHIRVLLEKSLIKISDGYITLHDLIEDMGKEIVRKESPREPGKRSRLWLHTDIIQVLEENKGTSQIEIICTDFSLFEEVEIEWDANAFKKMENLKTLIIKNGHFTKGPKHLPDTLRVLEWWRYPSQSFPSDFRPKKLAICKLPNSGYTSLELAVLLKKASVLSSFP</sequence>
<dbReference type="InterPro" id="IPR036390">
    <property type="entry name" value="WH_DNA-bd_sf"/>
</dbReference>
<dbReference type="Gene3D" id="3.40.50.300">
    <property type="entry name" value="P-loop containing nucleotide triphosphate hydrolases"/>
    <property type="match status" value="1"/>
</dbReference>
<dbReference type="Pfam" id="PF01582">
    <property type="entry name" value="TIR"/>
    <property type="match status" value="1"/>
</dbReference>
<evidence type="ECO:0000313" key="6">
    <source>
        <dbReference type="EMBL" id="RZB46598.1"/>
    </source>
</evidence>
<dbReference type="PANTHER" id="PTHR11017:SF431">
    <property type="entry name" value="ADP-RIBOSYL CYCLASE_CYCLIC ADP-RIBOSE HYDROLASE"/>
    <property type="match status" value="1"/>
</dbReference>
<name>A0A445FCM3_GLYSO</name>
<keyword evidence="1" id="KW-0433">Leucine-rich repeat</keyword>
<dbReference type="InterPro" id="IPR000157">
    <property type="entry name" value="TIR_dom"/>
</dbReference>
<dbReference type="GO" id="GO:0007165">
    <property type="term" value="P:signal transduction"/>
    <property type="evidence" value="ECO:0007669"/>
    <property type="project" value="InterPro"/>
</dbReference>
<evidence type="ECO:0000256" key="2">
    <source>
        <dbReference type="ARBA" id="ARBA00022737"/>
    </source>
</evidence>
<gene>
    <name evidence="6" type="ORF">D0Y65_050573</name>
</gene>
<dbReference type="InterPro" id="IPR044974">
    <property type="entry name" value="Disease_R_plants"/>
</dbReference>
<dbReference type="SUPFAM" id="SSF54001">
    <property type="entry name" value="Cysteine proteinases"/>
    <property type="match status" value="1"/>
</dbReference>
<keyword evidence="4" id="KW-0520">NAD</keyword>
<dbReference type="FunFam" id="3.40.50.10140:FF:000007">
    <property type="entry name" value="Disease resistance protein (TIR-NBS-LRR class)"/>
    <property type="match status" value="1"/>
</dbReference>
<keyword evidence="2" id="KW-0677">Repeat</keyword>
<protein>
    <submittedName>
        <fullName evidence="6">TMV resistance protein N</fullName>
    </submittedName>
</protein>
<dbReference type="SMART" id="SM00255">
    <property type="entry name" value="TIR"/>
    <property type="match status" value="1"/>
</dbReference>
<dbReference type="EMBL" id="QZWG01000019">
    <property type="protein sequence ID" value="RZB46598.1"/>
    <property type="molecule type" value="Genomic_DNA"/>
</dbReference>
<dbReference type="InterPro" id="IPR002182">
    <property type="entry name" value="NB-ARC"/>
</dbReference>
<dbReference type="PROSITE" id="PS50104">
    <property type="entry name" value="TIR"/>
    <property type="match status" value="1"/>
</dbReference>
<accession>A0A445FCM3</accession>
<dbReference type="InterPro" id="IPR027417">
    <property type="entry name" value="P-loop_NTPase"/>
</dbReference>
<dbReference type="InterPro" id="IPR038765">
    <property type="entry name" value="Papain-like_cys_pep_sf"/>
</dbReference>
<dbReference type="Gene3D" id="1.10.8.430">
    <property type="entry name" value="Helical domain of apoptotic protease-activating factors"/>
    <property type="match status" value="1"/>
</dbReference>
<dbReference type="SUPFAM" id="SSF52200">
    <property type="entry name" value="Toll/Interleukin receptor TIR domain"/>
    <property type="match status" value="1"/>
</dbReference>
<evidence type="ECO:0000259" key="5">
    <source>
        <dbReference type="PROSITE" id="PS50104"/>
    </source>
</evidence>
<keyword evidence="7" id="KW-1185">Reference proteome</keyword>
<evidence type="ECO:0000256" key="4">
    <source>
        <dbReference type="ARBA" id="ARBA00023027"/>
    </source>
</evidence>
<dbReference type="Pfam" id="PF00931">
    <property type="entry name" value="NB-ARC"/>
    <property type="match status" value="1"/>
</dbReference>
<feature type="domain" description="TIR" evidence="5">
    <location>
        <begin position="504"/>
        <end position="675"/>
    </location>
</feature>
<dbReference type="SUPFAM" id="SSF46785">
    <property type="entry name" value="Winged helix' DNA-binding domain"/>
    <property type="match status" value="1"/>
</dbReference>
<proteinExistence type="predicted"/>
<dbReference type="InterPro" id="IPR035897">
    <property type="entry name" value="Toll_tir_struct_dom_sf"/>
</dbReference>
<organism evidence="6 7">
    <name type="scientific">Glycine soja</name>
    <name type="common">Wild soybean</name>
    <dbReference type="NCBI Taxonomy" id="3848"/>
    <lineage>
        <taxon>Eukaryota</taxon>
        <taxon>Viridiplantae</taxon>
        <taxon>Streptophyta</taxon>
        <taxon>Embryophyta</taxon>
        <taxon>Tracheophyta</taxon>
        <taxon>Spermatophyta</taxon>
        <taxon>Magnoliopsida</taxon>
        <taxon>eudicotyledons</taxon>
        <taxon>Gunneridae</taxon>
        <taxon>Pentapetalae</taxon>
        <taxon>rosids</taxon>
        <taxon>fabids</taxon>
        <taxon>Fabales</taxon>
        <taxon>Fabaceae</taxon>
        <taxon>Papilionoideae</taxon>
        <taxon>50 kb inversion clade</taxon>
        <taxon>NPAAA clade</taxon>
        <taxon>indigoferoid/millettioid clade</taxon>
        <taxon>Phaseoleae</taxon>
        <taxon>Glycine</taxon>
        <taxon>Glycine subgen. Soja</taxon>
    </lineage>
</organism>
<dbReference type="Gene3D" id="3.40.50.10140">
    <property type="entry name" value="Toll/interleukin-1 receptor homology (TIR) domain"/>
    <property type="match status" value="1"/>
</dbReference>
<dbReference type="Pfam" id="PF23282">
    <property type="entry name" value="WHD_ROQ1"/>
    <property type="match status" value="1"/>
</dbReference>
<dbReference type="InterPro" id="IPR042197">
    <property type="entry name" value="Apaf_helical"/>
</dbReference>
<dbReference type="SUPFAM" id="SSF52540">
    <property type="entry name" value="P-loop containing nucleoside triphosphate hydrolases"/>
    <property type="match status" value="1"/>
</dbReference>
<comment type="caution">
    <text evidence="6">The sequence shown here is derived from an EMBL/GenBank/DDBJ whole genome shotgun (WGS) entry which is preliminary data.</text>
</comment>
<dbReference type="AlphaFoldDB" id="A0A445FCM3"/>
<reference evidence="6 7" key="1">
    <citation type="submission" date="2018-09" db="EMBL/GenBank/DDBJ databases">
        <title>A high-quality reference genome of wild soybean provides a powerful tool to mine soybean genomes.</title>
        <authorList>
            <person name="Xie M."/>
            <person name="Chung C.Y.L."/>
            <person name="Li M.-W."/>
            <person name="Wong F.-L."/>
            <person name="Chan T.-F."/>
            <person name="Lam H.-M."/>
        </authorList>
    </citation>
    <scope>NUCLEOTIDE SEQUENCE [LARGE SCALE GENOMIC DNA]</scope>
    <source>
        <strain evidence="7">cv. W05</strain>
        <tissue evidence="6">Hypocotyl of etiolated seedlings</tissue>
    </source>
</reference>
<keyword evidence="3" id="KW-0611">Plant defense</keyword>
<evidence type="ECO:0000256" key="1">
    <source>
        <dbReference type="ARBA" id="ARBA00022614"/>
    </source>
</evidence>
<dbReference type="PANTHER" id="PTHR11017">
    <property type="entry name" value="LEUCINE-RICH REPEAT-CONTAINING PROTEIN"/>
    <property type="match status" value="1"/>
</dbReference>
<evidence type="ECO:0000256" key="3">
    <source>
        <dbReference type="ARBA" id="ARBA00022821"/>
    </source>
</evidence>
<evidence type="ECO:0000313" key="7">
    <source>
        <dbReference type="Proteomes" id="UP000289340"/>
    </source>
</evidence>
<dbReference type="InterPro" id="IPR058192">
    <property type="entry name" value="WHD_ROQ1-like"/>
</dbReference>
<dbReference type="GO" id="GO:0006952">
    <property type="term" value="P:defense response"/>
    <property type="evidence" value="ECO:0007669"/>
    <property type="project" value="UniProtKB-KW"/>
</dbReference>
<dbReference type="GO" id="GO:0043531">
    <property type="term" value="F:ADP binding"/>
    <property type="evidence" value="ECO:0007669"/>
    <property type="project" value="InterPro"/>
</dbReference>
<dbReference type="PRINTS" id="PR00364">
    <property type="entry name" value="DISEASERSIST"/>
</dbReference>
<dbReference type="Proteomes" id="UP000289340">
    <property type="component" value="Chromosome 19"/>
</dbReference>